<accession>A0A645FY59</accession>
<sequence length="45" mass="5104">MLFALFYVVAISILVLHFTGFLARHNLEWLVLVLAVAVFPAVIYL</sequence>
<name>A0A645FY59_9ZZZZ</name>
<reference evidence="2" key="1">
    <citation type="submission" date="2019-08" db="EMBL/GenBank/DDBJ databases">
        <authorList>
            <person name="Kucharzyk K."/>
            <person name="Murdoch R.W."/>
            <person name="Higgins S."/>
            <person name="Loffler F."/>
        </authorList>
    </citation>
    <scope>NUCLEOTIDE SEQUENCE</scope>
</reference>
<protein>
    <submittedName>
        <fullName evidence="2">Uncharacterized protein</fullName>
    </submittedName>
</protein>
<feature type="transmembrane region" description="Helical" evidence="1">
    <location>
        <begin position="5"/>
        <end position="23"/>
    </location>
</feature>
<organism evidence="2">
    <name type="scientific">bioreactor metagenome</name>
    <dbReference type="NCBI Taxonomy" id="1076179"/>
    <lineage>
        <taxon>unclassified sequences</taxon>
        <taxon>metagenomes</taxon>
        <taxon>ecological metagenomes</taxon>
    </lineage>
</organism>
<keyword evidence="1" id="KW-0812">Transmembrane</keyword>
<dbReference type="EMBL" id="VSSQ01065921">
    <property type="protein sequence ID" value="MPN18559.1"/>
    <property type="molecule type" value="Genomic_DNA"/>
</dbReference>
<evidence type="ECO:0000256" key="1">
    <source>
        <dbReference type="SAM" id="Phobius"/>
    </source>
</evidence>
<keyword evidence="1" id="KW-1133">Transmembrane helix</keyword>
<proteinExistence type="predicted"/>
<gene>
    <name evidence="2" type="ORF">SDC9_165919</name>
</gene>
<evidence type="ECO:0000313" key="2">
    <source>
        <dbReference type="EMBL" id="MPN18559.1"/>
    </source>
</evidence>
<feature type="transmembrane region" description="Helical" evidence="1">
    <location>
        <begin position="29"/>
        <end position="44"/>
    </location>
</feature>
<keyword evidence="1" id="KW-0472">Membrane</keyword>
<dbReference type="AlphaFoldDB" id="A0A645FY59"/>
<comment type="caution">
    <text evidence="2">The sequence shown here is derived from an EMBL/GenBank/DDBJ whole genome shotgun (WGS) entry which is preliminary data.</text>
</comment>